<dbReference type="NCBIfam" id="TIGR01035">
    <property type="entry name" value="hemA"/>
    <property type="match status" value="1"/>
</dbReference>
<keyword evidence="2" id="KW-0560">Oxidoreductase</keyword>
<evidence type="ECO:0000256" key="2">
    <source>
        <dbReference type="ARBA" id="ARBA00023002"/>
    </source>
</evidence>
<dbReference type="GO" id="GO:0008883">
    <property type="term" value="F:glutamyl-tRNA reductase activity"/>
    <property type="evidence" value="ECO:0007669"/>
    <property type="project" value="InterPro"/>
</dbReference>
<dbReference type="InterPro" id="IPR015895">
    <property type="entry name" value="4pyrrol_synth_GluRdtase_N"/>
</dbReference>
<evidence type="ECO:0000259" key="5">
    <source>
        <dbReference type="Pfam" id="PF05201"/>
    </source>
</evidence>
<name>A0A8D5JHR9_9BACT</name>
<dbReference type="InterPro" id="IPR018214">
    <property type="entry name" value="GluRdtase_CS"/>
</dbReference>
<dbReference type="InterPro" id="IPR000343">
    <property type="entry name" value="4pyrrol_synth_GluRdtase"/>
</dbReference>
<proteinExistence type="predicted"/>
<reference evidence="6" key="1">
    <citation type="submission" date="2020-09" db="EMBL/GenBank/DDBJ databases">
        <title>Desulfogranum mesoprofundum gen. nov., sp. nov., a novel mesophilic, sulfate-reducing chemolithoautotroph isolated from a deep-sea hydrothermal vent chimney in the Suiyo Seamount.</title>
        <authorList>
            <person name="Hashimoto Y."/>
            <person name="Nakagawa S."/>
        </authorList>
    </citation>
    <scope>NUCLEOTIDE SEQUENCE</scope>
    <source>
        <strain evidence="6">KT2</strain>
    </source>
</reference>
<feature type="domain" description="Glutamyl-tRNA reductase N-terminal" evidence="5">
    <location>
        <begin position="10"/>
        <end position="157"/>
    </location>
</feature>
<dbReference type="GO" id="GO:0019353">
    <property type="term" value="P:protoporphyrinogen IX biosynthetic process from glutamate"/>
    <property type="evidence" value="ECO:0007669"/>
    <property type="project" value="TreeGrafter"/>
</dbReference>
<dbReference type="PROSITE" id="PS00747">
    <property type="entry name" value="GLUTR"/>
    <property type="match status" value="1"/>
</dbReference>
<dbReference type="PANTHER" id="PTHR43013">
    <property type="entry name" value="GLUTAMYL-TRNA REDUCTASE"/>
    <property type="match status" value="1"/>
</dbReference>
<keyword evidence="1" id="KW-0521">NADP</keyword>
<evidence type="ECO:0000256" key="1">
    <source>
        <dbReference type="ARBA" id="ARBA00022857"/>
    </source>
</evidence>
<keyword evidence="7" id="KW-1185">Reference proteome</keyword>
<dbReference type="Pfam" id="PF05201">
    <property type="entry name" value="GlutR_N"/>
    <property type="match status" value="1"/>
</dbReference>
<dbReference type="GO" id="GO:0050661">
    <property type="term" value="F:NADP binding"/>
    <property type="evidence" value="ECO:0007669"/>
    <property type="project" value="InterPro"/>
</dbReference>
<dbReference type="EMBL" id="AP024086">
    <property type="protein sequence ID" value="BCL61819.1"/>
    <property type="molecule type" value="Genomic_DNA"/>
</dbReference>
<evidence type="ECO:0000313" key="7">
    <source>
        <dbReference type="Proteomes" id="UP000826725"/>
    </source>
</evidence>
<dbReference type="PANTHER" id="PTHR43013:SF1">
    <property type="entry name" value="GLUTAMYL-TRNA REDUCTASE"/>
    <property type="match status" value="1"/>
</dbReference>
<gene>
    <name evidence="6" type="ORF">DGMP_25120</name>
</gene>
<keyword evidence="3" id="KW-0627">Porphyrin biosynthesis</keyword>
<comment type="pathway">
    <text evidence="4">Porphyrin-containing compound metabolism.</text>
</comment>
<protein>
    <recommendedName>
        <fullName evidence="5">Glutamyl-tRNA reductase N-terminal domain-containing protein</fullName>
    </recommendedName>
</protein>
<evidence type="ECO:0000256" key="4">
    <source>
        <dbReference type="ARBA" id="ARBA00023444"/>
    </source>
</evidence>
<dbReference type="FunFam" id="3.30.460.30:FF:000001">
    <property type="entry name" value="Glutamyl-tRNA reductase"/>
    <property type="match status" value="1"/>
</dbReference>
<accession>A0A8D5JHR9</accession>
<dbReference type="Proteomes" id="UP000826725">
    <property type="component" value="Chromosome"/>
</dbReference>
<sequence length="222" mass="24785">MQGEKILLMGVNHKTTPVEIREKIALSAGYEEPLAALKKIKGCRECYLLSTCNRVELLVVVEQNADVENEIIRFLFGDTVSPEECSKYLYVYYGRDAVHHLFTVAASLDSMVVGEAQILGQLKEAYRYAAQFNCTGPLLNRFLHKAFSVAKRVRTETGVGSSAVSISYAAVQLAEKIFGNLKGKKVMLVGPGRWLNWRRNTLSGMVSDLWLSPTGHSRERLI</sequence>
<dbReference type="AlphaFoldDB" id="A0A8D5JHR9"/>
<evidence type="ECO:0000313" key="6">
    <source>
        <dbReference type="EMBL" id="BCL61819.1"/>
    </source>
</evidence>
<dbReference type="KEGG" id="dbk:DGMP_25120"/>
<organism evidence="6 7">
    <name type="scientific">Desulfomarina profundi</name>
    <dbReference type="NCBI Taxonomy" id="2772557"/>
    <lineage>
        <taxon>Bacteria</taxon>
        <taxon>Pseudomonadati</taxon>
        <taxon>Thermodesulfobacteriota</taxon>
        <taxon>Desulfobulbia</taxon>
        <taxon>Desulfobulbales</taxon>
        <taxon>Desulfobulbaceae</taxon>
        <taxon>Desulfomarina</taxon>
    </lineage>
</organism>
<evidence type="ECO:0000256" key="3">
    <source>
        <dbReference type="ARBA" id="ARBA00023244"/>
    </source>
</evidence>